<evidence type="ECO:0000313" key="2">
    <source>
        <dbReference type="Proteomes" id="UP000000851"/>
    </source>
</evidence>
<sequence>MSTAIGYEFPTAGWLDPFDIDEPRAQWIFVNQDRISRAWVAPTDQDSGWGFAADESLYSVFNNPRSCLHCLEKSAVVSGGQVLREWSPTARQHQTDPTSCAKYNGQYVVYAQAQQSLPIHETAKYADYDTALAEALTAEAPAGKIMIARVIHGESLW</sequence>
<evidence type="ECO:0000313" key="1">
    <source>
        <dbReference type="EMBL" id="ACU75474.1"/>
    </source>
</evidence>
<dbReference type="InParanoid" id="C7PZY1"/>
<dbReference type="HOGENOM" id="CLU_1674744_0_0_11"/>
<accession>C7PZY1</accession>
<keyword evidence="2" id="KW-1185">Reference proteome</keyword>
<proteinExistence type="predicted"/>
<organism evidence="1 2">
    <name type="scientific">Catenulispora acidiphila (strain DSM 44928 / JCM 14897 / NBRC 102108 / NRRL B-24433 / ID139908)</name>
    <dbReference type="NCBI Taxonomy" id="479433"/>
    <lineage>
        <taxon>Bacteria</taxon>
        <taxon>Bacillati</taxon>
        <taxon>Actinomycetota</taxon>
        <taxon>Actinomycetes</taxon>
        <taxon>Catenulisporales</taxon>
        <taxon>Catenulisporaceae</taxon>
        <taxon>Catenulispora</taxon>
    </lineage>
</organism>
<dbReference type="EMBL" id="CP001700">
    <property type="protein sequence ID" value="ACU75474.1"/>
    <property type="molecule type" value="Genomic_DNA"/>
</dbReference>
<dbReference type="Proteomes" id="UP000000851">
    <property type="component" value="Chromosome"/>
</dbReference>
<dbReference type="AlphaFoldDB" id="C7PZY1"/>
<protein>
    <submittedName>
        <fullName evidence="1">Uncharacterized protein</fullName>
    </submittedName>
</protein>
<reference evidence="1 2" key="1">
    <citation type="journal article" date="2009" name="Stand. Genomic Sci.">
        <title>Complete genome sequence of Catenulispora acidiphila type strain (ID 139908).</title>
        <authorList>
            <person name="Copeland A."/>
            <person name="Lapidus A."/>
            <person name="Glavina Del Rio T."/>
            <person name="Nolan M."/>
            <person name="Lucas S."/>
            <person name="Chen F."/>
            <person name="Tice H."/>
            <person name="Cheng J.F."/>
            <person name="Bruce D."/>
            <person name="Goodwin L."/>
            <person name="Pitluck S."/>
            <person name="Mikhailova N."/>
            <person name="Pati A."/>
            <person name="Ivanova N."/>
            <person name="Mavromatis K."/>
            <person name="Chen A."/>
            <person name="Palaniappan K."/>
            <person name="Chain P."/>
            <person name="Land M."/>
            <person name="Hauser L."/>
            <person name="Chang Y.J."/>
            <person name="Jeffries C.D."/>
            <person name="Chertkov O."/>
            <person name="Brettin T."/>
            <person name="Detter J.C."/>
            <person name="Han C."/>
            <person name="Ali Z."/>
            <person name="Tindall B.J."/>
            <person name="Goker M."/>
            <person name="Bristow J."/>
            <person name="Eisen J.A."/>
            <person name="Markowitz V."/>
            <person name="Hugenholtz P."/>
            <person name="Kyrpides N.C."/>
            <person name="Klenk H.P."/>
        </authorList>
    </citation>
    <scope>NUCLEOTIDE SEQUENCE [LARGE SCALE GENOMIC DNA]</scope>
    <source>
        <strain evidence="2">DSM 44928 / JCM 14897 / NBRC 102108 / NRRL B-24433 / ID139908</strain>
    </source>
</reference>
<dbReference type="OrthoDB" id="3618478at2"/>
<dbReference type="KEGG" id="cai:Caci_6628"/>
<gene>
    <name evidence="1" type="ordered locus">Caci_6628</name>
</gene>
<dbReference type="RefSeq" id="WP_015795203.1">
    <property type="nucleotide sequence ID" value="NC_013131.1"/>
</dbReference>
<name>C7PZY1_CATAD</name>